<evidence type="ECO:0000313" key="8">
    <source>
        <dbReference type="EMBL" id="GMA92684.1"/>
    </source>
</evidence>
<feature type="transmembrane region" description="Helical" evidence="7">
    <location>
        <begin position="231"/>
        <end position="250"/>
    </location>
</feature>
<dbReference type="EMBL" id="BSVA01000001">
    <property type="protein sequence ID" value="GMA92684.1"/>
    <property type="molecule type" value="Genomic_DNA"/>
</dbReference>
<keyword evidence="4 7" id="KW-1133">Transmembrane helix</keyword>
<keyword evidence="7" id="KW-0813">Transport</keyword>
<dbReference type="PANTHER" id="PTHR30371">
    <property type="entry name" value="SEC-INDEPENDENT PROTEIN TRANSLOCASE PROTEIN TATC"/>
    <property type="match status" value="1"/>
</dbReference>
<evidence type="ECO:0000256" key="6">
    <source>
        <dbReference type="ARBA" id="ARBA00023136"/>
    </source>
</evidence>
<dbReference type="InterPro" id="IPR002033">
    <property type="entry name" value="TatC"/>
</dbReference>
<dbReference type="Proteomes" id="UP001157069">
    <property type="component" value="Unassembled WGS sequence"/>
</dbReference>
<sequence>MAGDSARANPRKSNPERRMSLGAHLIELRKRLTRAAFAVLGGTIIGWMIYDVSWLGDLLDPAIPGAADVLHGQGTWSAISGPVFTIAEQLGVDAEKITLNFGTLTGALDIQFQISLVVGIILSSPVWLYQIFAFFVPGLTAKEKRYTFGFFFSAVPLFLLGCAAGWMVLPRIVEFMFRFVPPGASQLYDTKTYVDFILKLLLATGVAFVMPVFLVLLNFASVLQGKTILKGWRWAVLIIIVFTAMATPAADPISMLLLALPMVLLYFLAVGVALWHDRAVARRRAAFETSLTSA</sequence>
<feature type="transmembrane region" description="Helical" evidence="7">
    <location>
        <begin position="110"/>
        <end position="136"/>
    </location>
</feature>
<evidence type="ECO:0000256" key="4">
    <source>
        <dbReference type="ARBA" id="ARBA00022989"/>
    </source>
</evidence>
<dbReference type="RefSeq" id="WP_348533886.1">
    <property type="nucleotide sequence ID" value="NZ_BSVA01000001.1"/>
</dbReference>
<comment type="function">
    <text evidence="7">Part of the twin-arginine translocation (Tat) system that transports large folded proteins containing a characteristic twin-arginine motif in their signal peptide across membranes. Together with TatB, TatC is part of a receptor directly interacting with Tat signal peptides.</text>
</comment>
<keyword evidence="7" id="KW-1003">Cell membrane</keyword>
<comment type="subunit">
    <text evidence="7">The Tat system comprises two distinct complexes: a TatABC complex, containing multiple copies of TatA, TatB and TatC subunits, and a separate TatA complex, containing only TatA subunits. Substrates initially bind to the TatABC complex, which probably triggers association of the separate TatA complex to form the active translocon.</text>
</comment>
<evidence type="ECO:0000313" key="9">
    <source>
        <dbReference type="Proteomes" id="UP001157069"/>
    </source>
</evidence>
<organism evidence="8 9">
    <name type="scientific">Homoserinibacter gongjuensis</name>
    <dbReference type="NCBI Taxonomy" id="1162968"/>
    <lineage>
        <taxon>Bacteria</taxon>
        <taxon>Bacillati</taxon>
        <taxon>Actinomycetota</taxon>
        <taxon>Actinomycetes</taxon>
        <taxon>Micrococcales</taxon>
        <taxon>Microbacteriaceae</taxon>
        <taxon>Homoserinibacter</taxon>
    </lineage>
</organism>
<evidence type="ECO:0000256" key="7">
    <source>
        <dbReference type="HAMAP-Rule" id="MF_00902"/>
    </source>
</evidence>
<proteinExistence type="inferred from homology"/>
<feature type="transmembrane region" description="Helical" evidence="7">
    <location>
        <begin position="148"/>
        <end position="169"/>
    </location>
</feature>
<gene>
    <name evidence="7 8" type="primary">tatC</name>
    <name evidence="8" type="ORF">GCM10025869_32130</name>
</gene>
<keyword evidence="3 7" id="KW-0653">Protein transport</keyword>
<keyword evidence="6 7" id="KW-0472">Membrane</keyword>
<dbReference type="PANTHER" id="PTHR30371:SF0">
    <property type="entry name" value="SEC-INDEPENDENT PROTEIN TRANSLOCASE PROTEIN TATC, CHLOROPLASTIC-RELATED"/>
    <property type="match status" value="1"/>
</dbReference>
<feature type="transmembrane region" description="Helical" evidence="7">
    <location>
        <begin position="32"/>
        <end position="50"/>
    </location>
</feature>
<evidence type="ECO:0000256" key="3">
    <source>
        <dbReference type="ARBA" id="ARBA00022927"/>
    </source>
</evidence>
<comment type="subcellular location">
    <subcellularLocation>
        <location evidence="7">Cell membrane</location>
        <topology evidence="7">Multi-pass membrane protein</topology>
    </subcellularLocation>
    <subcellularLocation>
        <location evidence="1">Membrane</location>
        <topology evidence="1">Multi-pass membrane protein</topology>
    </subcellularLocation>
</comment>
<dbReference type="HAMAP" id="MF_00902">
    <property type="entry name" value="TatC"/>
    <property type="match status" value="1"/>
</dbReference>
<dbReference type="Pfam" id="PF00902">
    <property type="entry name" value="TatC"/>
    <property type="match status" value="1"/>
</dbReference>
<keyword evidence="9" id="KW-1185">Reference proteome</keyword>
<dbReference type="PRINTS" id="PR01840">
    <property type="entry name" value="TATCFAMILY"/>
</dbReference>
<protein>
    <recommendedName>
        <fullName evidence="7">Sec-independent protein translocase protein TatC</fullName>
    </recommendedName>
</protein>
<dbReference type="NCBIfam" id="TIGR00945">
    <property type="entry name" value="tatC"/>
    <property type="match status" value="1"/>
</dbReference>
<reference evidence="9" key="1">
    <citation type="journal article" date="2019" name="Int. J. Syst. Evol. Microbiol.">
        <title>The Global Catalogue of Microorganisms (GCM) 10K type strain sequencing project: providing services to taxonomists for standard genome sequencing and annotation.</title>
        <authorList>
            <consortium name="The Broad Institute Genomics Platform"/>
            <consortium name="The Broad Institute Genome Sequencing Center for Infectious Disease"/>
            <person name="Wu L."/>
            <person name="Ma J."/>
        </authorList>
    </citation>
    <scope>NUCLEOTIDE SEQUENCE [LARGE SCALE GENOMIC DNA]</scope>
    <source>
        <strain evidence="9">NBRC 108755</strain>
    </source>
</reference>
<name>A0ABQ6JXE4_9MICO</name>
<keyword evidence="2 7" id="KW-0812">Transmembrane</keyword>
<feature type="transmembrane region" description="Helical" evidence="7">
    <location>
        <begin position="256"/>
        <end position="275"/>
    </location>
</feature>
<evidence type="ECO:0000256" key="1">
    <source>
        <dbReference type="ARBA" id="ARBA00004141"/>
    </source>
</evidence>
<comment type="similarity">
    <text evidence="7">Belongs to the TatC family.</text>
</comment>
<evidence type="ECO:0000256" key="5">
    <source>
        <dbReference type="ARBA" id="ARBA00023010"/>
    </source>
</evidence>
<keyword evidence="5 7" id="KW-0811">Translocation</keyword>
<comment type="caution">
    <text evidence="8">The sequence shown here is derived from an EMBL/GenBank/DDBJ whole genome shotgun (WGS) entry which is preliminary data.</text>
</comment>
<evidence type="ECO:0000256" key="2">
    <source>
        <dbReference type="ARBA" id="ARBA00022692"/>
    </source>
</evidence>
<feature type="transmembrane region" description="Helical" evidence="7">
    <location>
        <begin position="196"/>
        <end position="219"/>
    </location>
</feature>
<accession>A0ABQ6JXE4</accession>